<protein>
    <submittedName>
        <fullName evidence="1">Uncharacterized protein</fullName>
    </submittedName>
</protein>
<keyword evidence="2" id="KW-1185">Reference proteome</keyword>
<comment type="caution">
    <text evidence="1">The sequence shown here is derived from an EMBL/GenBank/DDBJ whole genome shotgun (WGS) entry which is preliminary data.</text>
</comment>
<organism evidence="1 2">
    <name type="scientific">Bauhinia variegata</name>
    <name type="common">Purple orchid tree</name>
    <name type="synonym">Phanera variegata</name>
    <dbReference type="NCBI Taxonomy" id="167791"/>
    <lineage>
        <taxon>Eukaryota</taxon>
        <taxon>Viridiplantae</taxon>
        <taxon>Streptophyta</taxon>
        <taxon>Embryophyta</taxon>
        <taxon>Tracheophyta</taxon>
        <taxon>Spermatophyta</taxon>
        <taxon>Magnoliopsida</taxon>
        <taxon>eudicotyledons</taxon>
        <taxon>Gunneridae</taxon>
        <taxon>Pentapetalae</taxon>
        <taxon>rosids</taxon>
        <taxon>fabids</taxon>
        <taxon>Fabales</taxon>
        <taxon>Fabaceae</taxon>
        <taxon>Cercidoideae</taxon>
        <taxon>Cercideae</taxon>
        <taxon>Bauhiniinae</taxon>
        <taxon>Bauhinia</taxon>
    </lineage>
</organism>
<evidence type="ECO:0000313" key="2">
    <source>
        <dbReference type="Proteomes" id="UP000828941"/>
    </source>
</evidence>
<proteinExistence type="predicted"/>
<name>A0ACB9KDM5_BAUVA</name>
<accession>A0ACB9KDM5</accession>
<sequence>MEEDNAATSIMRIFVGGLGESVAAEDLQRLFASLGSVEGVDIIRTKGRSFAYVNFLPSPSEQKSLSKLFNRYNGCLWKGGKLKLEKAKEHYLMLLKREWMEDAELTSGESSTCLDSVRGVSSREIPNGESLKTKQLKIFFPKLKKVKSIPFSGTGKHKYSFQNVEVPALPVHFCDCEEHSSPSRTIRGKKNYDGEAESGGMNDEEINIMKAVMNKLFEREKASNTMHGKTEQDSLESPDNLQSGEYEDSETDDDDLIINIETKKKKTALIGGSQDQELERLLENQESGFVETKILVEQPKKNKLELQERKDICPKKKRVSLVNSERERNDYVSAAPGDNKHKQQTFKDKLGSGGQPTKLGDGYEESTKISWSQKSSWKDLLGERGNNAFNTSHILSDFENQGSDGLYLPNSENNKIEPIERDGDPESALTKTQELQPMRKNEASNQSGRGAAWLQKRSWTQLVRENNNSFSISQILPDSTFKNLKAKEPIKGISNDCKHDGGAKHTNKGHVSDTSDLAKNIPEKNQHVGGNNSVSDPLSERTCTTSEETSIGDVKIGETCSFMRSAASLREWAKTKAAISGSLKRKRSEK</sequence>
<evidence type="ECO:0000313" key="1">
    <source>
        <dbReference type="EMBL" id="KAI4295263.1"/>
    </source>
</evidence>
<gene>
    <name evidence="1" type="ORF">L6164_035327</name>
</gene>
<reference evidence="1 2" key="1">
    <citation type="journal article" date="2022" name="DNA Res.">
        <title>Chromosomal-level genome assembly of the orchid tree Bauhinia variegata (Leguminosae; Cercidoideae) supports the allotetraploid origin hypothesis of Bauhinia.</title>
        <authorList>
            <person name="Zhong Y."/>
            <person name="Chen Y."/>
            <person name="Zheng D."/>
            <person name="Pang J."/>
            <person name="Liu Y."/>
            <person name="Luo S."/>
            <person name="Meng S."/>
            <person name="Qian L."/>
            <person name="Wei D."/>
            <person name="Dai S."/>
            <person name="Zhou R."/>
        </authorList>
    </citation>
    <scope>NUCLEOTIDE SEQUENCE [LARGE SCALE GENOMIC DNA]</scope>
    <source>
        <strain evidence="1">BV-YZ2020</strain>
    </source>
</reference>
<dbReference type="Proteomes" id="UP000828941">
    <property type="component" value="Chromosome 14"/>
</dbReference>
<dbReference type="EMBL" id="CM039439">
    <property type="protein sequence ID" value="KAI4295263.1"/>
    <property type="molecule type" value="Genomic_DNA"/>
</dbReference>